<dbReference type="AlphaFoldDB" id="G9MH90"/>
<name>G9MH90_HYPVG</name>
<reference evidence="2 3" key="1">
    <citation type="journal article" date="2011" name="Genome Biol.">
        <title>Comparative genome sequence analysis underscores mycoparasitism as the ancestral life style of Trichoderma.</title>
        <authorList>
            <person name="Kubicek C.P."/>
            <person name="Herrera-Estrella A."/>
            <person name="Seidl-Seiboth V."/>
            <person name="Martinez D.A."/>
            <person name="Druzhinina I.S."/>
            <person name="Thon M."/>
            <person name="Zeilinger S."/>
            <person name="Casas-Flores S."/>
            <person name="Horwitz B.A."/>
            <person name="Mukherjee P.K."/>
            <person name="Mukherjee M."/>
            <person name="Kredics L."/>
            <person name="Alcaraz L.D."/>
            <person name="Aerts A."/>
            <person name="Antal Z."/>
            <person name="Atanasova L."/>
            <person name="Cervantes-Badillo M.G."/>
            <person name="Challacombe J."/>
            <person name="Chertkov O."/>
            <person name="McCluskey K."/>
            <person name="Coulpier F."/>
            <person name="Deshpande N."/>
            <person name="von Doehren H."/>
            <person name="Ebbole D.J."/>
            <person name="Esquivel-Naranjo E.U."/>
            <person name="Fekete E."/>
            <person name="Flipphi M."/>
            <person name="Glaser F."/>
            <person name="Gomez-Rodriguez E.Y."/>
            <person name="Gruber S."/>
            <person name="Han C."/>
            <person name="Henrissat B."/>
            <person name="Hermosa R."/>
            <person name="Hernandez-Onate M."/>
            <person name="Karaffa L."/>
            <person name="Kosti I."/>
            <person name="Le Crom S."/>
            <person name="Lindquist E."/>
            <person name="Lucas S."/>
            <person name="Luebeck M."/>
            <person name="Luebeck P.S."/>
            <person name="Margeot A."/>
            <person name="Metz B."/>
            <person name="Misra M."/>
            <person name="Nevalainen H."/>
            <person name="Omann M."/>
            <person name="Packer N."/>
            <person name="Perrone G."/>
            <person name="Uresti-Rivera E.E."/>
            <person name="Salamov A."/>
            <person name="Schmoll M."/>
            <person name="Seiboth B."/>
            <person name="Shapiro H."/>
            <person name="Sukno S."/>
            <person name="Tamayo-Ramos J.A."/>
            <person name="Tisch D."/>
            <person name="Wiest A."/>
            <person name="Wilkinson H.H."/>
            <person name="Zhang M."/>
            <person name="Coutinho P.M."/>
            <person name="Kenerley C.M."/>
            <person name="Monte E."/>
            <person name="Baker S.E."/>
            <person name="Grigoriev I.V."/>
        </authorList>
    </citation>
    <scope>NUCLEOTIDE SEQUENCE [LARGE SCALE GENOMIC DNA]</scope>
    <source>
        <strain evidence="3">Gv29-8 / FGSC 10586</strain>
    </source>
</reference>
<protein>
    <submittedName>
        <fullName evidence="2">Uncharacterized protein</fullName>
    </submittedName>
</protein>
<dbReference type="Proteomes" id="UP000007115">
    <property type="component" value="Unassembled WGS sequence"/>
</dbReference>
<dbReference type="GeneID" id="25796481"/>
<dbReference type="RefSeq" id="XP_013960293.1">
    <property type="nucleotide sequence ID" value="XM_014104818.1"/>
</dbReference>
<evidence type="ECO:0000313" key="2">
    <source>
        <dbReference type="EMBL" id="EHK26078.1"/>
    </source>
</evidence>
<keyword evidence="3" id="KW-1185">Reference proteome</keyword>
<sequence>MPLHTFQRKNRKESSHTVEKEQEFRMTHFPDRPLKRVAFKDIPGEADCRRILSGWKSGKMMPPKMYSSRRMSRIIERESECMSDVRPELQRRQYHENYEKQGLEQYIRVEPGSVPSSSRMAEHGFIDRIPPEHQHASEQILLPRTTYNPQLESKATESLPKASHPSTPPSTIYPRRPTRSSTPHRRSPPIPPSTCPLCHSYSRDNHGDLCSTCKSEFAMPFNDFCEDDESILCSSACLPSVEHLAPKELYGYSSSVYSSDTSSTDNNKLATSPQLLGDADNTISPVSSSSSMEDPCILGPDTRKLASHPSQYERTEMEEEYLDLYDRDWAEYYFDESNFTPKKDPWESLYKYVLVLHNTAQNK</sequence>
<dbReference type="OrthoDB" id="10526765at2759"/>
<accession>G9MH90</accession>
<evidence type="ECO:0000256" key="1">
    <source>
        <dbReference type="SAM" id="MobiDB-lite"/>
    </source>
</evidence>
<proteinExistence type="predicted"/>
<feature type="region of interest" description="Disordered" evidence="1">
    <location>
        <begin position="261"/>
        <end position="294"/>
    </location>
</feature>
<feature type="compositionally biased region" description="Basic residues" evidence="1">
    <location>
        <begin position="1"/>
        <end position="11"/>
    </location>
</feature>
<evidence type="ECO:0000313" key="3">
    <source>
        <dbReference type="Proteomes" id="UP000007115"/>
    </source>
</evidence>
<dbReference type="EMBL" id="ABDF02000002">
    <property type="protein sequence ID" value="EHK26078.1"/>
    <property type="molecule type" value="Genomic_DNA"/>
</dbReference>
<feature type="compositionally biased region" description="Basic residues" evidence="1">
    <location>
        <begin position="176"/>
        <end position="187"/>
    </location>
</feature>
<feature type="region of interest" description="Disordered" evidence="1">
    <location>
        <begin position="152"/>
        <end position="192"/>
    </location>
</feature>
<organism evidence="2 3">
    <name type="scientific">Hypocrea virens (strain Gv29-8 / FGSC 10586)</name>
    <name type="common">Gliocladium virens</name>
    <name type="synonym">Trichoderma virens</name>
    <dbReference type="NCBI Taxonomy" id="413071"/>
    <lineage>
        <taxon>Eukaryota</taxon>
        <taxon>Fungi</taxon>
        <taxon>Dikarya</taxon>
        <taxon>Ascomycota</taxon>
        <taxon>Pezizomycotina</taxon>
        <taxon>Sordariomycetes</taxon>
        <taxon>Hypocreomycetidae</taxon>
        <taxon>Hypocreales</taxon>
        <taxon>Hypocreaceae</taxon>
        <taxon>Trichoderma</taxon>
    </lineage>
</organism>
<gene>
    <name evidence="2" type="ORF">TRIVIDRAFT_63412</name>
</gene>
<feature type="region of interest" description="Disordered" evidence="1">
    <location>
        <begin position="1"/>
        <end position="23"/>
    </location>
</feature>
<dbReference type="HOGENOM" id="CLU_763033_0_0_1"/>
<dbReference type="VEuPathDB" id="FungiDB:TRIVIDRAFT_63412"/>
<dbReference type="InParanoid" id="G9MH90"/>
<comment type="caution">
    <text evidence="2">The sequence shown here is derived from an EMBL/GenBank/DDBJ whole genome shotgun (WGS) entry which is preliminary data.</text>
</comment>
<feature type="compositionally biased region" description="Basic and acidic residues" evidence="1">
    <location>
        <begin position="12"/>
        <end position="23"/>
    </location>
</feature>
<dbReference type="eggNOG" id="ENOG502TF6V">
    <property type="taxonomic scope" value="Eukaryota"/>
</dbReference>